<organism evidence="1 2">
    <name type="scientific">Clunio marinus</name>
    <dbReference type="NCBI Taxonomy" id="568069"/>
    <lineage>
        <taxon>Eukaryota</taxon>
        <taxon>Metazoa</taxon>
        <taxon>Ecdysozoa</taxon>
        <taxon>Arthropoda</taxon>
        <taxon>Hexapoda</taxon>
        <taxon>Insecta</taxon>
        <taxon>Pterygota</taxon>
        <taxon>Neoptera</taxon>
        <taxon>Endopterygota</taxon>
        <taxon>Diptera</taxon>
        <taxon>Nematocera</taxon>
        <taxon>Chironomoidea</taxon>
        <taxon>Chironomidae</taxon>
        <taxon>Clunio</taxon>
    </lineage>
</organism>
<gene>
    <name evidence="1" type="ORF">CLUMA_CG018329</name>
</gene>
<reference evidence="1 2" key="1">
    <citation type="submission" date="2015-04" db="EMBL/GenBank/DDBJ databases">
        <authorList>
            <person name="Syromyatnikov M.Y."/>
            <person name="Popov V.N."/>
        </authorList>
    </citation>
    <scope>NUCLEOTIDE SEQUENCE [LARGE SCALE GENOMIC DNA]</scope>
</reference>
<accession>A0A1J1IYI2</accession>
<dbReference type="OrthoDB" id="7473397at2759"/>
<evidence type="ECO:0000313" key="1">
    <source>
        <dbReference type="EMBL" id="CRL05215.1"/>
    </source>
</evidence>
<proteinExistence type="predicted"/>
<sequence length="127" mass="14834">MFSSQMKFNEEKRLKKIKDIPLVILEEGSYEKDVLFYVNIGEPQMIGVSFLTDICLQNTSIQTCKVFLSSKSLNTAQWCSSSRGKLLKFCKIIWRLIAPLRMKIKLKNEKFSHDYSPDILRLLRIIL</sequence>
<protein>
    <submittedName>
        <fullName evidence="1">CLUMA_CG018329, isoform A</fullName>
    </submittedName>
</protein>
<name>A0A1J1IYI2_9DIPT</name>
<dbReference type="EMBL" id="CVRI01000064">
    <property type="protein sequence ID" value="CRL05215.1"/>
    <property type="molecule type" value="Genomic_DNA"/>
</dbReference>
<evidence type="ECO:0000313" key="2">
    <source>
        <dbReference type="Proteomes" id="UP000183832"/>
    </source>
</evidence>
<dbReference type="Proteomes" id="UP000183832">
    <property type="component" value="Unassembled WGS sequence"/>
</dbReference>
<dbReference type="AlphaFoldDB" id="A0A1J1IYI2"/>
<keyword evidence="2" id="KW-1185">Reference proteome</keyword>